<organism evidence="2 3">
    <name type="scientific">Fimbriiglobus ruber</name>
    <dbReference type="NCBI Taxonomy" id="1908690"/>
    <lineage>
        <taxon>Bacteria</taxon>
        <taxon>Pseudomonadati</taxon>
        <taxon>Planctomycetota</taxon>
        <taxon>Planctomycetia</taxon>
        <taxon>Gemmatales</taxon>
        <taxon>Gemmataceae</taxon>
        <taxon>Fimbriiglobus</taxon>
    </lineage>
</organism>
<dbReference type="InterPro" id="IPR046489">
    <property type="entry name" value="DUF6582"/>
</dbReference>
<reference evidence="3" key="1">
    <citation type="submission" date="2017-06" db="EMBL/GenBank/DDBJ databases">
        <title>Genome analysis of Fimbriiglobus ruber SP5, the first member of the order Planctomycetales with confirmed chitinolytic capability.</title>
        <authorList>
            <person name="Ravin N.V."/>
            <person name="Rakitin A.L."/>
            <person name="Ivanova A.A."/>
            <person name="Beletsky A.V."/>
            <person name="Kulichevskaya I.S."/>
            <person name="Mardanov A.V."/>
            <person name="Dedysh S.N."/>
        </authorList>
    </citation>
    <scope>NUCLEOTIDE SEQUENCE [LARGE SCALE GENOMIC DNA]</scope>
    <source>
        <strain evidence="3">SP5</strain>
    </source>
</reference>
<dbReference type="Proteomes" id="UP000214646">
    <property type="component" value="Unassembled WGS sequence"/>
</dbReference>
<feature type="compositionally biased region" description="Basic residues" evidence="1">
    <location>
        <begin position="1"/>
        <end position="16"/>
    </location>
</feature>
<dbReference type="EMBL" id="NIDE01000017">
    <property type="protein sequence ID" value="OWK36348.1"/>
    <property type="molecule type" value="Genomic_DNA"/>
</dbReference>
<comment type="caution">
    <text evidence="2">The sequence shown here is derived from an EMBL/GenBank/DDBJ whole genome shotgun (WGS) entry which is preliminary data.</text>
</comment>
<evidence type="ECO:0000313" key="2">
    <source>
        <dbReference type="EMBL" id="OWK36348.1"/>
    </source>
</evidence>
<feature type="region of interest" description="Disordered" evidence="1">
    <location>
        <begin position="1"/>
        <end position="24"/>
    </location>
</feature>
<evidence type="ECO:0000256" key="1">
    <source>
        <dbReference type="SAM" id="MobiDB-lite"/>
    </source>
</evidence>
<dbReference type="Pfam" id="PF20223">
    <property type="entry name" value="DUF6582"/>
    <property type="match status" value="1"/>
</dbReference>
<evidence type="ECO:0000313" key="3">
    <source>
        <dbReference type="Proteomes" id="UP000214646"/>
    </source>
</evidence>
<accession>A0A225DCT4</accession>
<dbReference type="AlphaFoldDB" id="A0A225DCT4"/>
<gene>
    <name evidence="2" type="ORF">FRUB_08911</name>
</gene>
<keyword evidence="3" id="KW-1185">Reference proteome</keyword>
<dbReference type="OrthoDB" id="1004620at2"/>
<proteinExistence type="predicted"/>
<name>A0A225DCT4_9BACT</name>
<protein>
    <submittedName>
        <fullName evidence="2">Uncharacterized protein</fullName>
    </submittedName>
</protein>
<dbReference type="RefSeq" id="WP_088259365.1">
    <property type="nucleotide sequence ID" value="NZ_NIDE01000017.1"/>
</dbReference>
<sequence>MTKHATWKPHEKHGHLTSRTDLPDSVFAFPGQRKEPLTDAAHVRNAIARFDQVDGVSDADRDVAFANIQKAAKHYEVEMTETDWRELGKNPHAHRATKK</sequence>